<dbReference type="RefSeq" id="WP_137063708.1">
    <property type="nucleotide sequence ID" value="NZ_PNXQ01000016.1"/>
</dbReference>
<evidence type="ECO:0000256" key="1">
    <source>
        <dbReference type="ARBA" id="ARBA00008857"/>
    </source>
</evidence>
<dbReference type="InterPro" id="IPR004107">
    <property type="entry name" value="Integrase_SAM-like_N"/>
</dbReference>
<evidence type="ECO:0000256" key="3">
    <source>
        <dbReference type="ARBA" id="ARBA00023125"/>
    </source>
</evidence>
<dbReference type="Pfam" id="PF00589">
    <property type="entry name" value="Phage_integrase"/>
    <property type="match status" value="1"/>
</dbReference>
<dbReference type="PANTHER" id="PTHR30349">
    <property type="entry name" value="PHAGE INTEGRASE-RELATED"/>
    <property type="match status" value="1"/>
</dbReference>
<name>A0A4U2PTX1_9BACL</name>
<proteinExistence type="inferred from homology"/>
<dbReference type="AlphaFoldDB" id="A0A4U2PTX1"/>
<organism evidence="6 7">
    <name type="scientific">Paenibacillus terrae</name>
    <dbReference type="NCBI Taxonomy" id="159743"/>
    <lineage>
        <taxon>Bacteria</taxon>
        <taxon>Bacillati</taxon>
        <taxon>Bacillota</taxon>
        <taxon>Bacilli</taxon>
        <taxon>Bacillales</taxon>
        <taxon>Paenibacillaceae</taxon>
        <taxon>Paenibacillus</taxon>
    </lineage>
</organism>
<evidence type="ECO:0000259" key="5">
    <source>
        <dbReference type="PROSITE" id="PS51898"/>
    </source>
</evidence>
<keyword evidence="4" id="KW-0233">DNA recombination</keyword>
<dbReference type="GO" id="GO:0003677">
    <property type="term" value="F:DNA binding"/>
    <property type="evidence" value="ECO:0007669"/>
    <property type="project" value="UniProtKB-KW"/>
</dbReference>
<dbReference type="GO" id="GO:0015074">
    <property type="term" value="P:DNA integration"/>
    <property type="evidence" value="ECO:0007669"/>
    <property type="project" value="UniProtKB-KW"/>
</dbReference>
<dbReference type="Pfam" id="PF14659">
    <property type="entry name" value="Phage_int_SAM_3"/>
    <property type="match status" value="1"/>
</dbReference>
<protein>
    <submittedName>
        <fullName evidence="6">Site-specific integrase</fullName>
    </submittedName>
</protein>
<dbReference type="PROSITE" id="PS51898">
    <property type="entry name" value="TYR_RECOMBINASE"/>
    <property type="match status" value="1"/>
</dbReference>
<dbReference type="PANTHER" id="PTHR30349:SF64">
    <property type="entry name" value="PROPHAGE INTEGRASE INTD-RELATED"/>
    <property type="match status" value="1"/>
</dbReference>
<dbReference type="InterPro" id="IPR002104">
    <property type="entry name" value="Integrase_catalytic"/>
</dbReference>
<evidence type="ECO:0000313" key="7">
    <source>
        <dbReference type="Proteomes" id="UP000308114"/>
    </source>
</evidence>
<dbReference type="Gene3D" id="1.10.150.130">
    <property type="match status" value="1"/>
</dbReference>
<evidence type="ECO:0000313" key="6">
    <source>
        <dbReference type="EMBL" id="TKH42089.1"/>
    </source>
</evidence>
<comment type="similarity">
    <text evidence="1">Belongs to the 'phage' integrase family.</text>
</comment>
<dbReference type="SUPFAM" id="SSF56349">
    <property type="entry name" value="DNA breaking-rejoining enzymes"/>
    <property type="match status" value="1"/>
</dbReference>
<dbReference type="EMBL" id="PNXQ01000016">
    <property type="protein sequence ID" value="TKH42089.1"/>
    <property type="molecule type" value="Genomic_DNA"/>
</dbReference>
<evidence type="ECO:0000256" key="4">
    <source>
        <dbReference type="ARBA" id="ARBA00023172"/>
    </source>
</evidence>
<keyword evidence="2" id="KW-0229">DNA integration</keyword>
<dbReference type="GO" id="GO:0006310">
    <property type="term" value="P:DNA recombination"/>
    <property type="evidence" value="ECO:0007669"/>
    <property type="project" value="UniProtKB-KW"/>
</dbReference>
<evidence type="ECO:0000256" key="2">
    <source>
        <dbReference type="ARBA" id="ARBA00022908"/>
    </source>
</evidence>
<feature type="domain" description="Tyr recombinase" evidence="5">
    <location>
        <begin position="197"/>
        <end position="402"/>
    </location>
</feature>
<reference evidence="6 7" key="1">
    <citation type="submission" date="2018-01" db="EMBL/GenBank/DDBJ databases">
        <title>Bacillales members from the olive rhizosphere are effective biological control agents against Verticillium dahliae.</title>
        <authorList>
            <person name="Gomez-Lama C."/>
            <person name="Legarda G."/>
            <person name="Ruano-Rosa D."/>
            <person name="Pizarro-Tobias P."/>
            <person name="Valverde-Corredor A."/>
            <person name="Niqui J.L."/>
            <person name="Trivino J.C."/>
            <person name="Roca A."/>
            <person name="Mercado-Blanco J."/>
        </authorList>
    </citation>
    <scope>NUCLEOTIDE SEQUENCE [LARGE SCALE GENOMIC DNA]</scope>
    <source>
        <strain evidence="6 7">PIC167</strain>
    </source>
</reference>
<sequence>MAKGSIEKRGDNKWRLTVDLGLNSDGSRNRPRKAITVEDKALLKTTKKLKDYLDDELAKFKQEVLSGNYILPSKLTFKDFYENEWKSKDAEPRLKRTTYLSHCSKIDHHVLPAIGHLRLDEITTMRLVTLFNDLRKPGARIDKRGRKETISSRTIQYIYDVTMSIFKRAVEWGVLSKNPLDGIQRPQISKEDKKARKDRKNFFEEEEATEVIDTLIKSDSVWRLYFLGAIIGGFRRGELIALDEDDCDFVNNQLRIDENISHTEKGKADITDTKNEAYDDYVDMPQWYMDELAKHIKTMRKAKLEAKALGIWQGDDRNFVFHAGSGKPYYHTTPSQRWKDWCERSGFRNVSLHGLRHTNATYLLGQGASIKEIQHRLRHSTSQVTTDTYAHVTKKLSRKTTAHLDVFYPKVVRPQSVPKSEKGARSL</sequence>
<dbReference type="Gene3D" id="1.10.443.10">
    <property type="entry name" value="Intergrase catalytic core"/>
    <property type="match status" value="1"/>
</dbReference>
<comment type="caution">
    <text evidence="6">The sequence shown here is derived from an EMBL/GenBank/DDBJ whole genome shotgun (WGS) entry which is preliminary data.</text>
</comment>
<dbReference type="InterPro" id="IPR010998">
    <property type="entry name" value="Integrase_recombinase_N"/>
</dbReference>
<dbReference type="CDD" id="cd01189">
    <property type="entry name" value="INT_ICEBs1_C_like"/>
    <property type="match status" value="1"/>
</dbReference>
<accession>A0A4U2PTX1</accession>
<dbReference type="Proteomes" id="UP000308114">
    <property type="component" value="Unassembled WGS sequence"/>
</dbReference>
<dbReference type="InterPro" id="IPR050090">
    <property type="entry name" value="Tyrosine_recombinase_XerCD"/>
</dbReference>
<keyword evidence="3" id="KW-0238">DNA-binding</keyword>
<gene>
    <name evidence="6" type="ORF">C1I60_22600</name>
</gene>
<dbReference type="InterPro" id="IPR011010">
    <property type="entry name" value="DNA_brk_join_enz"/>
</dbReference>
<dbReference type="InterPro" id="IPR013762">
    <property type="entry name" value="Integrase-like_cat_sf"/>
</dbReference>